<keyword evidence="8" id="KW-0547">Nucleotide-binding</keyword>
<evidence type="ECO:0000256" key="13">
    <source>
        <dbReference type="ARBA" id="ARBA00023011"/>
    </source>
</evidence>
<evidence type="ECO:0000256" key="6">
    <source>
        <dbReference type="ARBA" id="ARBA00022548"/>
    </source>
</evidence>
<keyword evidence="19" id="KW-1185">Reference proteome</keyword>
<comment type="caution">
    <text evidence="18">The sequence shown here is derived from an EMBL/GenBank/DDBJ whole genome shotgun (WGS) entry which is preliminary data.</text>
</comment>
<keyword evidence="15" id="KW-1207">Sterol metabolism</keyword>
<dbReference type="PANTHER" id="PTHR13101">
    <property type="entry name" value="PHOSPHOMEVALONATE KINASE"/>
    <property type="match status" value="1"/>
</dbReference>
<evidence type="ECO:0000313" key="19">
    <source>
        <dbReference type="Proteomes" id="UP001162156"/>
    </source>
</evidence>
<keyword evidence="13" id="KW-0756">Sterol biosynthesis</keyword>
<keyword evidence="4" id="KW-0963">Cytoplasm</keyword>
<evidence type="ECO:0000256" key="10">
    <source>
        <dbReference type="ARBA" id="ARBA00022778"/>
    </source>
</evidence>
<keyword evidence="6" id="KW-0153">Cholesterol metabolism</keyword>
<dbReference type="EC" id="2.7.4.2" evidence="3"/>
<dbReference type="GO" id="GO:0019287">
    <property type="term" value="P:isopentenyl diphosphate biosynthetic process, mevalonate pathway"/>
    <property type="evidence" value="ECO:0007669"/>
    <property type="project" value="TreeGrafter"/>
</dbReference>
<keyword evidence="9" id="KW-0418">Kinase</keyword>
<evidence type="ECO:0000256" key="17">
    <source>
        <dbReference type="ARBA" id="ARBA00034549"/>
    </source>
</evidence>
<dbReference type="Proteomes" id="UP001162156">
    <property type="component" value="Unassembled WGS sequence"/>
</dbReference>
<accession>A0AAV8ZLP7</accession>
<evidence type="ECO:0000313" key="18">
    <source>
        <dbReference type="EMBL" id="KAJ8965050.1"/>
    </source>
</evidence>
<reference evidence="18" key="1">
    <citation type="journal article" date="2023" name="Insect Mol. Biol.">
        <title>Genome sequencing provides insights into the evolution of gene families encoding plant cell wall-degrading enzymes in longhorned beetles.</title>
        <authorList>
            <person name="Shin N.R."/>
            <person name="Okamura Y."/>
            <person name="Kirsch R."/>
            <person name="Pauchet Y."/>
        </authorList>
    </citation>
    <scope>NUCLEOTIDE SEQUENCE</scope>
    <source>
        <strain evidence="18">RBIC_L_NR</strain>
    </source>
</reference>
<name>A0AAV8ZLP7_9CUCU</name>
<dbReference type="GO" id="GO:0005524">
    <property type="term" value="F:ATP binding"/>
    <property type="evidence" value="ECO:0007669"/>
    <property type="project" value="UniProtKB-KW"/>
</dbReference>
<evidence type="ECO:0000256" key="11">
    <source>
        <dbReference type="ARBA" id="ARBA00022840"/>
    </source>
</evidence>
<evidence type="ECO:0000256" key="1">
    <source>
        <dbReference type="ARBA" id="ARBA00004514"/>
    </source>
</evidence>
<dbReference type="AlphaFoldDB" id="A0AAV8ZLP7"/>
<keyword evidence="11" id="KW-0067">ATP-binding</keyword>
<comment type="subcellular location">
    <subcellularLocation>
        <location evidence="1">Cytoplasm</location>
        <location evidence="1">Cytosol</location>
    </subcellularLocation>
</comment>
<comment type="pathway">
    <text evidence="2">Isoprenoid biosynthesis; isopentenyl diphosphate biosynthesis via mevalonate pathway; isopentenyl diphosphate from (R)-mevalonate: step 2/3.</text>
</comment>
<sequence>MGNGPYKEKYRLDMINWSDQVRNEDPGYFCKAACNSGVDDVNSECDLDDYREWDLQVNNNNNEELNGAIEKILAIVKEAT</sequence>
<keyword evidence="10" id="KW-0152">Cholesterol biosynthesis</keyword>
<evidence type="ECO:0000256" key="3">
    <source>
        <dbReference type="ARBA" id="ARBA00012958"/>
    </source>
</evidence>
<dbReference type="EMBL" id="JANEYF010001281">
    <property type="protein sequence ID" value="KAJ8965050.1"/>
    <property type="molecule type" value="Genomic_DNA"/>
</dbReference>
<evidence type="ECO:0000256" key="5">
    <source>
        <dbReference type="ARBA" id="ARBA00022516"/>
    </source>
</evidence>
<keyword evidence="7" id="KW-0808">Transferase</keyword>
<evidence type="ECO:0000256" key="16">
    <source>
        <dbReference type="ARBA" id="ARBA00023221"/>
    </source>
</evidence>
<evidence type="ECO:0000256" key="8">
    <source>
        <dbReference type="ARBA" id="ARBA00022741"/>
    </source>
</evidence>
<evidence type="ECO:0000256" key="14">
    <source>
        <dbReference type="ARBA" id="ARBA00023098"/>
    </source>
</evidence>
<gene>
    <name evidence="18" type="ORF">NQ314_004451</name>
</gene>
<evidence type="ECO:0000256" key="2">
    <source>
        <dbReference type="ARBA" id="ARBA00005017"/>
    </source>
</evidence>
<organism evidence="18 19">
    <name type="scientific">Rhamnusium bicolor</name>
    <dbReference type="NCBI Taxonomy" id="1586634"/>
    <lineage>
        <taxon>Eukaryota</taxon>
        <taxon>Metazoa</taxon>
        <taxon>Ecdysozoa</taxon>
        <taxon>Arthropoda</taxon>
        <taxon>Hexapoda</taxon>
        <taxon>Insecta</taxon>
        <taxon>Pterygota</taxon>
        <taxon>Neoptera</taxon>
        <taxon>Endopterygota</taxon>
        <taxon>Coleoptera</taxon>
        <taxon>Polyphaga</taxon>
        <taxon>Cucujiformia</taxon>
        <taxon>Chrysomeloidea</taxon>
        <taxon>Cerambycidae</taxon>
        <taxon>Lepturinae</taxon>
        <taxon>Rhagiini</taxon>
        <taxon>Rhamnusium</taxon>
    </lineage>
</organism>
<evidence type="ECO:0000256" key="7">
    <source>
        <dbReference type="ARBA" id="ARBA00022679"/>
    </source>
</evidence>
<evidence type="ECO:0000256" key="12">
    <source>
        <dbReference type="ARBA" id="ARBA00022955"/>
    </source>
</evidence>
<evidence type="ECO:0000256" key="9">
    <source>
        <dbReference type="ARBA" id="ARBA00022777"/>
    </source>
</evidence>
<keyword evidence="5" id="KW-0444">Lipid biosynthesis</keyword>
<dbReference type="GO" id="GO:0006695">
    <property type="term" value="P:cholesterol biosynthetic process"/>
    <property type="evidence" value="ECO:0007669"/>
    <property type="project" value="UniProtKB-KW"/>
</dbReference>
<dbReference type="GO" id="GO:0004631">
    <property type="term" value="F:phosphomevalonate kinase activity"/>
    <property type="evidence" value="ECO:0007669"/>
    <property type="project" value="UniProtKB-EC"/>
</dbReference>
<dbReference type="Gene3D" id="3.40.50.300">
    <property type="entry name" value="P-loop containing nucleotide triphosphate hydrolases"/>
    <property type="match status" value="2"/>
</dbReference>
<dbReference type="Pfam" id="PF04275">
    <property type="entry name" value="P-mevalo_kinase"/>
    <property type="match status" value="1"/>
</dbReference>
<keyword evidence="12" id="KW-0752">Steroid biosynthesis</keyword>
<keyword evidence="14" id="KW-0443">Lipid metabolism</keyword>
<dbReference type="InterPro" id="IPR027417">
    <property type="entry name" value="P-loop_NTPase"/>
</dbReference>
<proteinExistence type="predicted"/>
<keyword evidence="16" id="KW-0753">Steroid metabolism</keyword>
<evidence type="ECO:0000256" key="15">
    <source>
        <dbReference type="ARBA" id="ARBA00023166"/>
    </source>
</evidence>
<protein>
    <recommendedName>
        <fullName evidence="17">Phosphomevalonate kinase</fullName>
        <ecNumber evidence="3">2.7.4.2</ecNumber>
    </recommendedName>
</protein>
<dbReference type="PANTHER" id="PTHR13101:SF1">
    <property type="entry name" value="PHOSPHOMEVALONATE KINASE"/>
    <property type="match status" value="1"/>
</dbReference>
<dbReference type="GO" id="GO:0005829">
    <property type="term" value="C:cytosol"/>
    <property type="evidence" value="ECO:0007669"/>
    <property type="project" value="UniProtKB-SubCell"/>
</dbReference>
<evidence type="ECO:0000256" key="4">
    <source>
        <dbReference type="ARBA" id="ARBA00022490"/>
    </source>
</evidence>
<dbReference type="InterPro" id="IPR005919">
    <property type="entry name" value="Pmev_kin_anim"/>
</dbReference>